<reference evidence="2" key="3">
    <citation type="submission" date="2024-09" db="EMBL/GenBank/DDBJ databases">
        <authorList>
            <person name="Sun Q."/>
            <person name="Mori K."/>
        </authorList>
    </citation>
    <scope>NUCLEOTIDE SEQUENCE</scope>
    <source>
        <strain evidence="2">CCM 7427</strain>
    </source>
</reference>
<accession>A0ABW5QIR6</accession>
<evidence type="ECO:0000313" key="4">
    <source>
        <dbReference type="EMBL" id="MFD2649931.1"/>
    </source>
</evidence>
<evidence type="ECO:0000313" key="5">
    <source>
        <dbReference type="Proteomes" id="UP001597521"/>
    </source>
</evidence>
<feature type="transmembrane region" description="Helical" evidence="1">
    <location>
        <begin position="39"/>
        <end position="60"/>
    </location>
</feature>
<proteinExistence type="predicted"/>
<dbReference type="EMBL" id="JBHUNP010000003">
    <property type="protein sequence ID" value="MFD2649931.1"/>
    <property type="molecule type" value="Genomic_DNA"/>
</dbReference>
<reference evidence="2" key="1">
    <citation type="journal article" date="2014" name="Int. J. Syst. Evol. Microbiol.">
        <title>Complete genome of a new Firmicutes species belonging to the dominant human colonic microbiota ('Ruminococcus bicirculans') reveals two chromosomes and a selective capacity to utilize plant glucans.</title>
        <authorList>
            <consortium name="NISC Comparative Sequencing Program"/>
            <person name="Wegmann U."/>
            <person name="Louis P."/>
            <person name="Goesmann A."/>
            <person name="Henrissat B."/>
            <person name="Duncan S.H."/>
            <person name="Flint H.J."/>
        </authorList>
    </citation>
    <scope>NUCLEOTIDE SEQUENCE</scope>
    <source>
        <strain evidence="2">CCM 7427</strain>
    </source>
</reference>
<keyword evidence="1" id="KW-1133">Transmembrane helix</keyword>
<evidence type="ECO:0000256" key="1">
    <source>
        <dbReference type="SAM" id="Phobius"/>
    </source>
</evidence>
<organism evidence="2 5">
    <name type="scientific">Devosia albogilva</name>
    <dbReference type="NCBI Taxonomy" id="429726"/>
    <lineage>
        <taxon>Bacteria</taxon>
        <taxon>Pseudomonadati</taxon>
        <taxon>Pseudomonadota</taxon>
        <taxon>Alphaproteobacteria</taxon>
        <taxon>Hyphomicrobiales</taxon>
        <taxon>Devosiaceae</taxon>
        <taxon>Devosia</taxon>
    </lineage>
</organism>
<dbReference type="EMBL" id="JBHUNP010000001">
    <property type="protein sequence ID" value="MFD2647540.1"/>
    <property type="molecule type" value="Genomic_DNA"/>
</dbReference>
<evidence type="ECO:0000313" key="3">
    <source>
        <dbReference type="EMBL" id="MFD2649893.1"/>
    </source>
</evidence>
<dbReference type="RefSeq" id="WP_386832562.1">
    <property type="nucleotide sequence ID" value="NZ_JBHUNP010000001.1"/>
</dbReference>
<dbReference type="Proteomes" id="UP001597521">
    <property type="component" value="Unassembled WGS sequence"/>
</dbReference>
<name>A0ABW5QIR6_9HYPH</name>
<sequence>MNGSESGPAAPEVTVAAEAKAASAVQPRPPRKPIGWSNILAFTVGLVGVAAIAAAAFTYADTRREIVRLSTDLAQVRLTLDLLRQGTPGSAGTSTDTAALADLENRLAVLEENWRTSAATAAPAALAPATTATADAGDCLPTATRFLVSAGDTWPVCNSPAVVEVASVEPGYLTLLDGSVVAAGGNFPLLGSACMLAVLSAGTAELSSYAEIRVTC</sequence>
<evidence type="ECO:0000313" key="2">
    <source>
        <dbReference type="EMBL" id="MFD2647540.1"/>
    </source>
</evidence>
<comment type="caution">
    <text evidence="2">The sequence shown here is derived from an EMBL/GenBank/DDBJ whole genome shotgun (WGS) entry which is preliminary data.</text>
</comment>
<keyword evidence="5" id="KW-1185">Reference proteome</keyword>
<dbReference type="EMBL" id="JBHUNP010000002">
    <property type="protein sequence ID" value="MFD2649893.1"/>
    <property type="molecule type" value="Genomic_DNA"/>
</dbReference>
<keyword evidence="1" id="KW-0812">Transmembrane</keyword>
<reference evidence="5" key="2">
    <citation type="journal article" date="2019" name="Int. J. Syst. Evol. Microbiol.">
        <title>The Global Catalogue of Microorganisms (GCM) 10K type strain sequencing project: providing services to taxonomists for standard genome sequencing and annotation.</title>
        <authorList>
            <consortium name="The Broad Institute Genomics Platform"/>
            <consortium name="The Broad Institute Genome Sequencing Center for Infectious Disease"/>
            <person name="Wu L."/>
            <person name="Ma J."/>
        </authorList>
    </citation>
    <scope>NUCLEOTIDE SEQUENCE [LARGE SCALE GENOMIC DNA]</scope>
    <source>
        <strain evidence="5">CCM 7427</strain>
    </source>
</reference>
<keyword evidence="1" id="KW-0472">Membrane</keyword>
<protein>
    <submittedName>
        <fullName evidence="2">Uncharacterized protein</fullName>
    </submittedName>
</protein>
<gene>
    <name evidence="2" type="ORF">ACFSX5_07030</name>
    <name evidence="3" type="ORF">ACFSX5_19100</name>
    <name evidence="4" type="ORF">ACFSX5_19300</name>
</gene>